<proteinExistence type="predicted"/>
<name>A0ACC0LQ65_RHOML</name>
<gene>
    <name evidence="1" type="ORF">RHMOL_Rhmol11G0084200</name>
</gene>
<reference evidence="1" key="1">
    <citation type="submission" date="2022-02" db="EMBL/GenBank/DDBJ databases">
        <title>Plant Genome Project.</title>
        <authorList>
            <person name="Zhang R.-G."/>
        </authorList>
    </citation>
    <scope>NUCLEOTIDE SEQUENCE</scope>
    <source>
        <strain evidence="1">AT1</strain>
    </source>
</reference>
<organism evidence="1 2">
    <name type="scientific">Rhododendron molle</name>
    <name type="common">Chinese azalea</name>
    <name type="synonym">Azalea mollis</name>
    <dbReference type="NCBI Taxonomy" id="49168"/>
    <lineage>
        <taxon>Eukaryota</taxon>
        <taxon>Viridiplantae</taxon>
        <taxon>Streptophyta</taxon>
        <taxon>Embryophyta</taxon>
        <taxon>Tracheophyta</taxon>
        <taxon>Spermatophyta</taxon>
        <taxon>Magnoliopsida</taxon>
        <taxon>eudicotyledons</taxon>
        <taxon>Gunneridae</taxon>
        <taxon>Pentapetalae</taxon>
        <taxon>asterids</taxon>
        <taxon>Ericales</taxon>
        <taxon>Ericaceae</taxon>
        <taxon>Ericoideae</taxon>
        <taxon>Rhodoreae</taxon>
        <taxon>Rhododendron</taxon>
    </lineage>
</organism>
<keyword evidence="2" id="KW-1185">Reference proteome</keyword>
<evidence type="ECO:0000313" key="2">
    <source>
        <dbReference type="Proteomes" id="UP001062846"/>
    </source>
</evidence>
<dbReference type="EMBL" id="CM046398">
    <property type="protein sequence ID" value="KAI8530759.1"/>
    <property type="molecule type" value="Genomic_DNA"/>
</dbReference>
<evidence type="ECO:0000313" key="1">
    <source>
        <dbReference type="EMBL" id="KAI8530759.1"/>
    </source>
</evidence>
<comment type="caution">
    <text evidence="1">The sequence shown here is derived from an EMBL/GenBank/DDBJ whole genome shotgun (WGS) entry which is preliminary data.</text>
</comment>
<sequence length="92" mass="10543">MKEVIVESDNKQAITLSVSEWVPPWDVRALVLDIRQYAKEGAFIFKWVRRSANKVAHEVAPLALHRLLPCNWISNPPLSLVSVLNFDFNESQ</sequence>
<protein>
    <submittedName>
        <fullName evidence="1">Uncharacterized protein</fullName>
    </submittedName>
</protein>
<accession>A0ACC0LQ65</accession>
<dbReference type="Proteomes" id="UP001062846">
    <property type="component" value="Chromosome 11"/>
</dbReference>